<feature type="domain" description="Translation initiation factor 3 N-terminal" evidence="6">
    <location>
        <begin position="34"/>
        <end position="102"/>
    </location>
</feature>
<evidence type="ECO:0000256" key="4">
    <source>
        <dbReference type="NCBIfam" id="TIGR00168"/>
    </source>
</evidence>
<name>A0A2M8LFE8_9BACT</name>
<evidence type="ECO:0000256" key="1">
    <source>
        <dbReference type="ARBA" id="ARBA00005439"/>
    </source>
</evidence>
<evidence type="ECO:0000259" key="6">
    <source>
        <dbReference type="Pfam" id="PF05198"/>
    </source>
</evidence>
<evidence type="ECO:0000259" key="5">
    <source>
        <dbReference type="Pfam" id="PF00707"/>
    </source>
</evidence>
<dbReference type="NCBIfam" id="TIGR00168">
    <property type="entry name" value="infC"/>
    <property type="match status" value="1"/>
</dbReference>
<dbReference type="InterPro" id="IPR019815">
    <property type="entry name" value="Translation_initiation_fac_3_C"/>
</dbReference>
<dbReference type="InterPro" id="IPR001288">
    <property type="entry name" value="Translation_initiation_fac_3"/>
</dbReference>
<keyword evidence="2 7" id="KW-0396">Initiation factor</keyword>
<dbReference type="Pfam" id="PF05198">
    <property type="entry name" value="IF3_N"/>
    <property type="match status" value="1"/>
</dbReference>
<dbReference type="AlphaFoldDB" id="A0A2M8LFE8"/>
<evidence type="ECO:0000256" key="2">
    <source>
        <dbReference type="ARBA" id="ARBA00022540"/>
    </source>
</evidence>
<dbReference type="SUPFAM" id="SSF54364">
    <property type="entry name" value="Translation initiation factor IF3, N-terminal domain"/>
    <property type="match status" value="1"/>
</dbReference>
<dbReference type="GO" id="GO:0032790">
    <property type="term" value="P:ribosome disassembly"/>
    <property type="evidence" value="ECO:0007669"/>
    <property type="project" value="TreeGrafter"/>
</dbReference>
<dbReference type="Proteomes" id="UP000231152">
    <property type="component" value="Unassembled WGS sequence"/>
</dbReference>
<gene>
    <name evidence="7" type="primary">infC</name>
    <name evidence="7" type="ORF">COV04_01435</name>
</gene>
<feature type="domain" description="Translation initiation factor 3 C-terminal" evidence="5">
    <location>
        <begin position="111"/>
        <end position="191"/>
    </location>
</feature>
<reference evidence="7 8" key="1">
    <citation type="submission" date="2017-09" db="EMBL/GenBank/DDBJ databases">
        <title>Depth-based differentiation of microbial function through sediment-hosted aquifers and enrichment of novel symbionts in the deep terrestrial subsurface.</title>
        <authorList>
            <person name="Probst A.J."/>
            <person name="Ladd B."/>
            <person name="Jarett J.K."/>
            <person name="Geller-Mcgrath D.E."/>
            <person name="Sieber C.M."/>
            <person name="Emerson J.B."/>
            <person name="Anantharaman K."/>
            <person name="Thomas B.C."/>
            <person name="Malmstrom R."/>
            <person name="Stieglmeier M."/>
            <person name="Klingl A."/>
            <person name="Woyke T."/>
            <person name="Ryan C.M."/>
            <person name="Banfield J.F."/>
        </authorList>
    </citation>
    <scope>NUCLEOTIDE SEQUENCE [LARGE SCALE GENOMIC DNA]</scope>
    <source>
        <strain evidence="7">CG10_big_fil_rev_8_21_14_0_10_48_11</strain>
    </source>
</reference>
<dbReference type="InterPro" id="IPR036787">
    <property type="entry name" value="T_IF-3_N_sf"/>
</dbReference>
<evidence type="ECO:0000313" key="7">
    <source>
        <dbReference type="EMBL" id="PJE76174.1"/>
    </source>
</evidence>
<comment type="similarity">
    <text evidence="1">Belongs to the IF-3 family.</text>
</comment>
<dbReference type="InterPro" id="IPR036788">
    <property type="entry name" value="T_IF-3_C_sf"/>
</dbReference>
<dbReference type="SUPFAM" id="SSF55200">
    <property type="entry name" value="Translation initiation factor IF3, C-terminal domain"/>
    <property type="match status" value="1"/>
</dbReference>
<proteinExistence type="inferred from homology"/>
<dbReference type="PANTHER" id="PTHR10938:SF0">
    <property type="entry name" value="TRANSLATION INITIATION FACTOR IF-3, MITOCHONDRIAL"/>
    <property type="match status" value="1"/>
</dbReference>
<dbReference type="PANTHER" id="PTHR10938">
    <property type="entry name" value="TRANSLATION INITIATION FACTOR IF-3"/>
    <property type="match status" value="1"/>
</dbReference>
<dbReference type="EMBL" id="PFET01000005">
    <property type="protein sequence ID" value="PJE76174.1"/>
    <property type="molecule type" value="Genomic_DNA"/>
</dbReference>
<dbReference type="Gene3D" id="3.30.110.10">
    <property type="entry name" value="Translation initiation factor 3 (IF-3), C-terminal domain"/>
    <property type="match status" value="1"/>
</dbReference>
<dbReference type="InterPro" id="IPR019814">
    <property type="entry name" value="Translation_initiation_fac_3_N"/>
</dbReference>
<dbReference type="GO" id="GO:0003743">
    <property type="term" value="F:translation initiation factor activity"/>
    <property type="evidence" value="ECO:0007669"/>
    <property type="project" value="UniProtKB-UniRule"/>
</dbReference>
<organism evidence="7 8">
    <name type="scientific">Candidatus Uhrbacteria bacterium CG10_big_fil_rev_8_21_14_0_10_48_11</name>
    <dbReference type="NCBI Taxonomy" id="1975037"/>
    <lineage>
        <taxon>Bacteria</taxon>
        <taxon>Candidatus Uhriibacteriota</taxon>
    </lineage>
</organism>
<comment type="caution">
    <text evidence="7">The sequence shown here is derived from an EMBL/GenBank/DDBJ whole genome shotgun (WGS) entry which is preliminary data.</text>
</comment>
<dbReference type="GO" id="GO:0043022">
    <property type="term" value="F:ribosome binding"/>
    <property type="evidence" value="ECO:0007669"/>
    <property type="project" value="TreeGrafter"/>
</dbReference>
<dbReference type="Pfam" id="PF00707">
    <property type="entry name" value="IF3_C"/>
    <property type="match status" value="1"/>
</dbReference>
<sequence length="209" mass="23866">MPHRMGRFITVSFLPVRRTYRPRVIKPTAPAYRVNRQITVPEVRLIDENDDNIGVIATAEAITKAEQAGLDLVEVSPLAKPPVAKIIDFSQFKYQRDKEVQKAKAKQKKQEIKGVRLSTRIGTHDRALRLLQAGKFLDEGHKLKVELQLKGREHQHKDLAAEVIEQFLVELRKRYKITVEQPLQKQGGRLSLVCYSGGKIEEPKAEEEV</sequence>
<evidence type="ECO:0000256" key="3">
    <source>
        <dbReference type="ARBA" id="ARBA00022917"/>
    </source>
</evidence>
<accession>A0A2M8LFE8</accession>
<keyword evidence="3" id="KW-0648">Protein biosynthesis</keyword>
<evidence type="ECO:0000313" key="8">
    <source>
        <dbReference type="Proteomes" id="UP000231152"/>
    </source>
</evidence>
<dbReference type="Gene3D" id="3.10.20.80">
    <property type="entry name" value="Translation initiation factor 3 (IF-3), N-terminal domain"/>
    <property type="match status" value="1"/>
</dbReference>
<protein>
    <recommendedName>
        <fullName evidence="4">Translation initiation factor IF-3</fullName>
    </recommendedName>
</protein>
<dbReference type="GO" id="GO:0005737">
    <property type="term" value="C:cytoplasm"/>
    <property type="evidence" value="ECO:0007669"/>
    <property type="project" value="UniProtKB-ARBA"/>
</dbReference>